<geneLocation type="plasmid" evidence="2">
    <name>pjcm18538 dna</name>
</geneLocation>
<name>A0A7I7S0W8_9MYCO</name>
<dbReference type="Proteomes" id="UP000467428">
    <property type="component" value="Chromosome"/>
</dbReference>
<dbReference type="EMBL" id="AP022593">
    <property type="protein sequence ID" value="BBY50532.1"/>
    <property type="molecule type" value="Genomic_DNA"/>
</dbReference>
<protein>
    <submittedName>
        <fullName evidence="1">Uncharacterized protein</fullName>
    </submittedName>
</protein>
<evidence type="ECO:0000313" key="2">
    <source>
        <dbReference type="Proteomes" id="UP000467428"/>
    </source>
</evidence>
<keyword evidence="2" id="KW-1185">Reference proteome</keyword>
<dbReference type="KEGG" id="marz:MARA_40000"/>
<reference evidence="1 2" key="1">
    <citation type="journal article" date="2019" name="Emerg. Microbes Infect.">
        <title>Comprehensive subspecies identification of 175 nontuberculous mycobacteria species based on 7547 genomic profiles.</title>
        <authorList>
            <person name="Matsumoto Y."/>
            <person name="Kinjo T."/>
            <person name="Motooka D."/>
            <person name="Nabeya D."/>
            <person name="Jung N."/>
            <person name="Uechi K."/>
            <person name="Horii T."/>
            <person name="Iida T."/>
            <person name="Fujita J."/>
            <person name="Nakamura S."/>
        </authorList>
    </citation>
    <scope>NUCLEOTIDE SEQUENCE [LARGE SCALE GENOMIC DNA]</scope>
    <source>
        <strain evidence="1 2">JCM 18538</strain>
    </source>
</reference>
<gene>
    <name evidence="1" type="ORF">MARA_40000</name>
</gene>
<organism evidence="1 2">
    <name type="scientific">Mycolicibacterium arabiense</name>
    <dbReference type="NCBI Taxonomy" id="1286181"/>
    <lineage>
        <taxon>Bacteria</taxon>
        <taxon>Bacillati</taxon>
        <taxon>Actinomycetota</taxon>
        <taxon>Actinomycetes</taxon>
        <taxon>Mycobacteriales</taxon>
        <taxon>Mycobacteriaceae</taxon>
        <taxon>Mycolicibacterium</taxon>
    </lineage>
</organism>
<dbReference type="AlphaFoldDB" id="A0A7I7S0W8"/>
<sequence>MGFGDVPGSGSDGAIIGDVEDEQFCAEPSSFQFRQGRGSARLVSGTEQYVHAGASELSSHVQADARVGSGYEGDEAVVVRHAPISVQLGPHRQA</sequence>
<accession>A0A7I7S0W8</accession>
<evidence type="ECO:0000313" key="1">
    <source>
        <dbReference type="EMBL" id="BBY50532.1"/>
    </source>
</evidence>
<proteinExistence type="predicted"/>